<dbReference type="InterPro" id="IPR039357">
    <property type="entry name" value="SRD5A/TECR"/>
</dbReference>
<evidence type="ECO:0000256" key="3">
    <source>
        <dbReference type="ARBA" id="ARBA00022516"/>
    </source>
</evidence>
<evidence type="ECO:0000313" key="11">
    <source>
        <dbReference type="EMBL" id="CCC89672.1"/>
    </source>
</evidence>
<sequence>MKITVVSGSSVEVVELPPNATVNDLKKAYRPRVDFHRKSFKFAAGGEGKNDKATYVTLDARRPLLEQGVKDGCELLYKDLGPQVGYRTVFVVEYAGPLAIMLMYAIRPSFIYGSSITNSYCYTQKLYIVLFLAHFVKRELETFFVHKFSHPTMPRRNIIKNCVYYWTFALGIGYVLCSPSYTEPASRALVDVSAVAMVIFELLNFAVHKQLSGMRCADGDTTRPVPKGILFSLVSCPNYFFEIMSWVAFSLGTNILTSWFFTLAGLLQMADWAAKKHKNYLKTDPSVRSRKAMLPFLF</sequence>
<keyword evidence="5 9" id="KW-1133">Transmembrane helix</keyword>
<feature type="transmembrane region" description="Helical" evidence="9">
    <location>
        <begin position="84"/>
        <end position="106"/>
    </location>
</feature>
<comment type="subcellular location">
    <subcellularLocation>
        <location evidence="1">Membrane</location>
        <topology evidence="1">Multi-pass membrane protein</topology>
    </subcellularLocation>
</comment>
<proteinExistence type="inferred from homology"/>
<evidence type="ECO:0000256" key="8">
    <source>
        <dbReference type="ARBA" id="ARBA00023136"/>
    </source>
</evidence>
<feature type="transmembrane region" description="Helical" evidence="9">
    <location>
        <begin position="163"/>
        <end position="182"/>
    </location>
</feature>
<keyword evidence="8 9" id="KW-0472">Membrane</keyword>
<comment type="similarity">
    <text evidence="2">Belongs to the steroid 5-alpha reductase family.</text>
</comment>
<dbReference type="AlphaFoldDB" id="G0UJW7"/>
<keyword evidence="4 9" id="KW-0812">Transmembrane</keyword>
<dbReference type="Pfam" id="PF02544">
    <property type="entry name" value="Steroid_dh"/>
    <property type="match status" value="1"/>
</dbReference>
<protein>
    <submittedName>
        <fullName evidence="11">Putative 3-oxo-5-alpha-steroid 4-dehydrogenase</fullName>
    </submittedName>
</protein>
<dbReference type="EMBL" id="HE575316">
    <property type="protein sequence ID" value="CCC89672.1"/>
    <property type="molecule type" value="Genomic_DNA"/>
</dbReference>
<organism evidence="11">
    <name type="scientific">Trypanosoma congolense (strain IL3000)</name>
    <dbReference type="NCBI Taxonomy" id="1068625"/>
    <lineage>
        <taxon>Eukaryota</taxon>
        <taxon>Discoba</taxon>
        <taxon>Euglenozoa</taxon>
        <taxon>Kinetoplastea</taxon>
        <taxon>Metakinetoplastina</taxon>
        <taxon>Trypanosomatida</taxon>
        <taxon>Trypanosomatidae</taxon>
        <taxon>Trypanosoma</taxon>
        <taxon>Nannomonas</taxon>
    </lineage>
</organism>
<dbReference type="VEuPathDB" id="TriTrypDB:TcIL3000_3_970"/>
<evidence type="ECO:0000256" key="1">
    <source>
        <dbReference type="ARBA" id="ARBA00004141"/>
    </source>
</evidence>
<dbReference type="GO" id="GO:0016020">
    <property type="term" value="C:membrane"/>
    <property type="evidence" value="ECO:0007669"/>
    <property type="project" value="UniProtKB-SubCell"/>
</dbReference>
<dbReference type="GO" id="GO:0042761">
    <property type="term" value="P:very long-chain fatty acid biosynthetic process"/>
    <property type="evidence" value="ECO:0007669"/>
    <property type="project" value="TreeGrafter"/>
</dbReference>
<keyword evidence="7" id="KW-0443">Lipid metabolism</keyword>
<name>G0UJW7_TRYCI</name>
<evidence type="ECO:0000256" key="2">
    <source>
        <dbReference type="ARBA" id="ARBA00007742"/>
    </source>
</evidence>
<accession>G0UJW7</accession>
<feature type="domain" description="3-oxo-5-alpha-steroid 4-dehydrogenase C-terminal" evidence="10">
    <location>
        <begin position="152"/>
        <end position="298"/>
    </location>
</feature>
<keyword evidence="6" id="KW-0560">Oxidoreductase</keyword>
<evidence type="ECO:0000256" key="6">
    <source>
        <dbReference type="ARBA" id="ARBA00023002"/>
    </source>
</evidence>
<reference evidence="11" key="1">
    <citation type="journal article" date="2012" name="Proc. Natl. Acad. Sci. U.S.A.">
        <title>Antigenic diversity is generated by distinct evolutionary mechanisms in African trypanosome species.</title>
        <authorList>
            <person name="Jackson A.P."/>
            <person name="Berry A."/>
            <person name="Aslett M."/>
            <person name="Allison H.C."/>
            <person name="Burton P."/>
            <person name="Vavrova-Anderson J."/>
            <person name="Brown R."/>
            <person name="Browne H."/>
            <person name="Corton N."/>
            <person name="Hauser H."/>
            <person name="Gamble J."/>
            <person name="Gilderthorp R."/>
            <person name="Marcello L."/>
            <person name="McQuillan J."/>
            <person name="Otto T.D."/>
            <person name="Quail M.A."/>
            <person name="Sanders M.J."/>
            <person name="van Tonder A."/>
            <person name="Ginger M.L."/>
            <person name="Field M.C."/>
            <person name="Barry J.D."/>
            <person name="Hertz-Fowler C."/>
            <person name="Berriman M."/>
        </authorList>
    </citation>
    <scope>NUCLEOTIDE SEQUENCE</scope>
    <source>
        <strain evidence="11">IL3000</strain>
    </source>
</reference>
<dbReference type="PANTHER" id="PTHR10556">
    <property type="entry name" value="3-OXO-5-ALPHA-STEROID 4-DEHYDROGENASE"/>
    <property type="match status" value="1"/>
</dbReference>
<dbReference type="GO" id="GO:0016627">
    <property type="term" value="F:oxidoreductase activity, acting on the CH-CH group of donors"/>
    <property type="evidence" value="ECO:0007669"/>
    <property type="project" value="InterPro"/>
</dbReference>
<keyword evidence="3" id="KW-0444">Lipid biosynthesis</keyword>
<evidence type="ECO:0000256" key="9">
    <source>
        <dbReference type="SAM" id="Phobius"/>
    </source>
</evidence>
<gene>
    <name evidence="11" type="ORF">TCIL3000_3_970</name>
</gene>
<evidence type="ECO:0000256" key="5">
    <source>
        <dbReference type="ARBA" id="ARBA00022989"/>
    </source>
</evidence>
<evidence type="ECO:0000256" key="4">
    <source>
        <dbReference type="ARBA" id="ARBA00022692"/>
    </source>
</evidence>
<dbReference type="PANTHER" id="PTHR10556:SF28">
    <property type="entry name" value="VERY-LONG-CHAIN ENOYL-COA REDUCTASE"/>
    <property type="match status" value="1"/>
</dbReference>
<dbReference type="PROSITE" id="PS50244">
    <property type="entry name" value="S5A_REDUCTASE"/>
    <property type="match status" value="1"/>
</dbReference>
<dbReference type="InterPro" id="IPR001104">
    <property type="entry name" value="3-oxo-5_a-steroid_4-DH_C"/>
</dbReference>
<evidence type="ECO:0000256" key="7">
    <source>
        <dbReference type="ARBA" id="ARBA00023098"/>
    </source>
</evidence>
<feature type="transmembrane region" description="Helical" evidence="9">
    <location>
        <begin position="255"/>
        <end position="274"/>
    </location>
</feature>
<evidence type="ECO:0000259" key="10">
    <source>
        <dbReference type="Pfam" id="PF02544"/>
    </source>
</evidence>